<dbReference type="GeneID" id="8249476"/>
<protein>
    <submittedName>
        <fullName evidence="3">Glycoside hydrolase family 18 protein</fullName>
    </submittedName>
</protein>
<evidence type="ECO:0000259" key="2">
    <source>
        <dbReference type="PROSITE" id="PS51910"/>
    </source>
</evidence>
<dbReference type="EMBL" id="CP001333">
    <property type="protein sequence ID" value="ACO67626.1"/>
    <property type="molecule type" value="Genomic_DNA"/>
</dbReference>
<reference evidence="3 4" key="1">
    <citation type="journal article" date="2009" name="Science">
        <title>Green evolution and dynamic adaptations revealed by genomes of the marine picoeukaryotes Micromonas.</title>
        <authorList>
            <person name="Worden A.Z."/>
            <person name="Lee J.H."/>
            <person name="Mock T."/>
            <person name="Rouze P."/>
            <person name="Simmons M.P."/>
            <person name="Aerts A.L."/>
            <person name="Allen A.E."/>
            <person name="Cuvelier M.L."/>
            <person name="Derelle E."/>
            <person name="Everett M.V."/>
            <person name="Foulon E."/>
            <person name="Grimwood J."/>
            <person name="Gundlach H."/>
            <person name="Henrissat B."/>
            <person name="Napoli C."/>
            <person name="McDonald S.M."/>
            <person name="Parker M.S."/>
            <person name="Rombauts S."/>
            <person name="Salamov A."/>
            <person name="Von Dassow P."/>
            <person name="Badger J.H."/>
            <person name="Coutinho P.M."/>
            <person name="Demir E."/>
            <person name="Dubchak I."/>
            <person name="Gentemann C."/>
            <person name="Eikrem W."/>
            <person name="Gready J.E."/>
            <person name="John U."/>
            <person name="Lanier W."/>
            <person name="Lindquist E.A."/>
            <person name="Lucas S."/>
            <person name="Mayer K.F."/>
            <person name="Moreau H."/>
            <person name="Not F."/>
            <person name="Otillar R."/>
            <person name="Panaud O."/>
            <person name="Pangilinan J."/>
            <person name="Paulsen I."/>
            <person name="Piegu B."/>
            <person name="Poliakov A."/>
            <person name="Robbens S."/>
            <person name="Schmutz J."/>
            <person name="Toulza E."/>
            <person name="Wyss T."/>
            <person name="Zelensky A."/>
            <person name="Zhou K."/>
            <person name="Armbrust E.V."/>
            <person name="Bhattacharya D."/>
            <person name="Goodenough U.W."/>
            <person name="Van de Peer Y."/>
            <person name="Grigoriev I.V."/>
        </authorList>
    </citation>
    <scope>NUCLEOTIDE SEQUENCE [LARGE SCALE GENOMIC DNA]</scope>
    <source>
        <strain evidence="4">RCC299 / NOUM17</strain>
    </source>
</reference>
<name>C1EI61_MICCC</name>
<evidence type="ECO:0000313" key="3">
    <source>
        <dbReference type="EMBL" id="ACO67626.1"/>
    </source>
</evidence>
<dbReference type="PROSITE" id="PS51910">
    <property type="entry name" value="GH18_2"/>
    <property type="match status" value="1"/>
</dbReference>
<dbReference type="Gene3D" id="3.20.20.80">
    <property type="entry name" value="Glycosidases"/>
    <property type="match status" value="1"/>
</dbReference>
<keyword evidence="1" id="KW-0732">Signal</keyword>
<evidence type="ECO:0000256" key="1">
    <source>
        <dbReference type="SAM" id="SignalP"/>
    </source>
</evidence>
<accession>C1EI61</accession>
<dbReference type="SUPFAM" id="SSF51445">
    <property type="entry name" value="(Trans)glycosidases"/>
    <property type="match status" value="1"/>
</dbReference>
<dbReference type="GO" id="GO:0005576">
    <property type="term" value="C:extracellular region"/>
    <property type="evidence" value="ECO:0007669"/>
    <property type="project" value="TreeGrafter"/>
</dbReference>
<dbReference type="eggNOG" id="KOG2806">
    <property type="taxonomic scope" value="Eukaryota"/>
</dbReference>
<dbReference type="InterPro" id="IPR001223">
    <property type="entry name" value="Glyco_hydro18_cat"/>
</dbReference>
<dbReference type="STRING" id="296587.C1EI61"/>
<dbReference type="KEGG" id="mis:MICPUN_104347"/>
<dbReference type="GO" id="GO:0006032">
    <property type="term" value="P:chitin catabolic process"/>
    <property type="evidence" value="ECO:0007669"/>
    <property type="project" value="TreeGrafter"/>
</dbReference>
<dbReference type="CAZy" id="GH18">
    <property type="family name" value="Glycoside Hydrolase Family 18"/>
</dbReference>
<dbReference type="Gene3D" id="3.40.5.30">
    <property type="entry name" value="(Trans)glycosidases - domain 2"/>
    <property type="match status" value="1"/>
</dbReference>
<dbReference type="FunCoup" id="C1EI61">
    <property type="interactions" value="136"/>
</dbReference>
<dbReference type="InParanoid" id="C1EI61"/>
<feature type="chain" id="PRO_5002909033" evidence="1">
    <location>
        <begin position="30"/>
        <end position="357"/>
    </location>
</feature>
<feature type="signal peptide" evidence="1">
    <location>
        <begin position="1"/>
        <end position="29"/>
    </location>
</feature>
<dbReference type="GO" id="GO:0004568">
    <property type="term" value="F:chitinase activity"/>
    <property type="evidence" value="ECO:0007669"/>
    <property type="project" value="TreeGrafter"/>
</dbReference>
<dbReference type="Pfam" id="PF00704">
    <property type="entry name" value="Glyco_hydro_18"/>
    <property type="match status" value="1"/>
</dbReference>
<dbReference type="AlphaFoldDB" id="C1EI61"/>
<dbReference type="OMA" id="SGIMIWE"/>
<proteinExistence type="predicted"/>
<gene>
    <name evidence="3" type="ORF">MICPUN_104347</name>
</gene>
<dbReference type="InterPro" id="IPR017853">
    <property type="entry name" value="GH"/>
</dbReference>
<organism evidence="3 4">
    <name type="scientific">Micromonas commoda (strain RCC299 / NOUM17 / CCMP2709)</name>
    <name type="common">Picoplanktonic green alga</name>
    <dbReference type="NCBI Taxonomy" id="296587"/>
    <lineage>
        <taxon>Eukaryota</taxon>
        <taxon>Viridiplantae</taxon>
        <taxon>Chlorophyta</taxon>
        <taxon>Mamiellophyceae</taxon>
        <taxon>Mamiellales</taxon>
        <taxon>Mamiellaceae</taxon>
        <taxon>Micromonas</taxon>
    </lineage>
</organism>
<dbReference type="GO" id="GO:0008061">
    <property type="term" value="F:chitin binding"/>
    <property type="evidence" value="ECO:0007669"/>
    <property type="project" value="InterPro"/>
</dbReference>
<keyword evidence="4" id="KW-1185">Reference proteome</keyword>
<dbReference type="Proteomes" id="UP000002009">
    <property type="component" value="Chromosome 15"/>
</dbReference>
<dbReference type="PANTHER" id="PTHR11177:SF317">
    <property type="entry name" value="CHITINASE 12-RELATED"/>
    <property type="match status" value="1"/>
</dbReference>
<keyword evidence="3" id="KW-0378">Hydrolase</keyword>
<sequence length="357" mass="39709">MWITRYRRPHPLAWRIVALALIAAATVTASGSGEDGGANPDRGAFVVAGYLPEWRYEGADWDATCAHVTHLILFSMEVTEDAKLTASDRFPHAHLDAIKAASMKHHCELVISIGGNKRTGGFPTVAKDKALTRKLARTLLFFVKQHGLHGVDFNWEYPNGKEEWRGLHRMLKITRRVFDRHRDETGERLTVSTTYYPDGRQEKILADFGAAEHVDMAHAMAYDFGPGGHSTMELAENVIANMERLGLNKSIATLGLPFYGRSKWQSGWRTYEDLASEHPSLGTNGGGDEDPSGEYSFNGLDTIAEKVRLAKTAGLRGVMIWELGQDFHPGDGRSLLGAIAREVWPEGRTKRLVRDEL</sequence>
<dbReference type="PANTHER" id="PTHR11177">
    <property type="entry name" value="CHITINASE"/>
    <property type="match status" value="1"/>
</dbReference>
<feature type="domain" description="GH18" evidence="2">
    <location>
        <begin position="45"/>
        <end position="346"/>
    </location>
</feature>
<dbReference type="InterPro" id="IPR050314">
    <property type="entry name" value="Glycosyl_Hydrlase_18"/>
</dbReference>
<evidence type="ECO:0000313" key="4">
    <source>
        <dbReference type="Proteomes" id="UP000002009"/>
    </source>
</evidence>
<dbReference type="GO" id="GO:0005975">
    <property type="term" value="P:carbohydrate metabolic process"/>
    <property type="evidence" value="ECO:0007669"/>
    <property type="project" value="InterPro"/>
</dbReference>
<dbReference type="OrthoDB" id="73875at2759"/>
<dbReference type="RefSeq" id="XP_002506368.1">
    <property type="nucleotide sequence ID" value="XM_002506322.1"/>
</dbReference>
<dbReference type="SMART" id="SM00636">
    <property type="entry name" value="Glyco_18"/>
    <property type="match status" value="1"/>
</dbReference>
<dbReference type="InterPro" id="IPR011583">
    <property type="entry name" value="Chitinase_II/V-like_cat"/>
</dbReference>